<dbReference type="SMART" id="SM00494">
    <property type="entry name" value="ChtBD2"/>
    <property type="match status" value="1"/>
</dbReference>
<feature type="signal peptide" evidence="6">
    <location>
        <begin position="1"/>
        <end position="16"/>
    </location>
</feature>
<dbReference type="Pfam" id="PF01607">
    <property type="entry name" value="CBM_14"/>
    <property type="match status" value="1"/>
</dbReference>
<dbReference type="InterPro" id="IPR051940">
    <property type="entry name" value="Chitin_bind-dev_reg"/>
</dbReference>
<feature type="domain" description="Chitin-binding type-2" evidence="7">
    <location>
        <begin position="19"/>
        <end position="75"/>
    </location>
</feature>
<name>A0A6P7GRK5_DIAVI</name>
<dbReference type="PANTHER" id="PTHR23301">
    <property type="entry name" value="CHITIN BINDING PERITROPHIN-A"/>
    <property type="match status" value="1"/>
</dbReference>
<evidence type="ECO:0000256" key="5">
    <source>
        <dbReference type="ARBA" id="ARBA00023180"/>
    </source>
</evidence>
<feature type="chain" id="PRO_5027775675" evidence="6">
    <location>
        <begin position="17"/>
        <end position="81"/>
    </location>
</feature>
<dbReference type="GO" id="GO:0008061">
    <property type="term" value="F:chitin binding"/>
    <property type="evidence" value="ECO:0007669"/>
    <property type="project" value="UniProtKB-KW"/>
</dbReference>
<accession>A0A6P7GRK5</accession>
<evidence type="ECO:0000256" key="2">
    <source>
        <dbReference type="ARBA" id="ARBA00022729"/>
    </source>
</evidence>
<reference evidence="8" key="1">
    <citation type="submission" date="2025-08" db="UniProtKB">
        <authorList>
            <consortium name="RefSeq"/>
        </authorList>
    </citation>
    <scope>IDENTIFICATION</scope>
    <source>
        <tissue evidence="8">Whole insect</tissue>
    </source>
</reference>
<dbReference type="PANTHER" id="PTHR23301:SF0">
    <property type="entry name" value="CHITIN-BINDING TYPE-2 DOMAIN-CONTAINING PROTEIN-RELATED"/>
    <property type="match status" value="1"/>
</dbReference>
<dbReference type="Gene3D" id="2.170.140.10">
    <property type="entry name" value="Chitin binding domain"/>
    <property type="match status" value="1"/>
</dbReference>
<keyword evidence="4" id="KW-1015">Disulfide bond</keyword>
<dbReference type="GO" id="GO:0005576">
    <property type="term" value="C:extracellular region"/>
    <property type="evidence" value="ECO:0007669"/>
    <property type="project" value="InterPro"/>
</dbReference>
<keyword evidence="3" id="KW-0677">Repeat</keyword>
<evidence type="ECO:0000256" key="6">
    <source>
        <dbReference type="SAM" id="SignalP"/>
    </source>
</evidence>
<evidence type="ECO:0000313" key="8">
    <source>
        <dbReference type="RefSeq" id="XP_028147898.1"/>
    </source>
</evidence>
<proteinExistence type="predicted"/>
<gene>
    <name evidence="8" type="primary">LOC114341302</name>
</gene>
<keyword evidence="1" id="KW-0147">Chitin-binding</keyword>
<dbReference type="InterPro" id="IPR036508">
    <property type="entry name" value="Chitin-bd_dom_sf"/>
</dbReference>
<dbReference type="AlphaFoldDB" id="A0A6P7GRK5"/>
<dbReference type="SUPFAM" id="SSF57625">
    <property type="entry name" value="Invertebrate chitin-binding proteins"/>
    <property type="match status" value="1"/>
</dbReference>
<protein>
    <submittedName>
        <fullName evidence="8">Endochitinase-like</fullName>
    </submittedName>
</protein>
<evidence type="ECO:0000256" key="4">
    <source>
        <dbReference type="ARBA" id="ARBA00023157"/>
    </source>
</evidence>
<evidence type="ECO:0000256" key="1">
    <source>
        <dbReference type="ARBA" id="ARBA00022669"/>
    </source>
</evidence>
<dbReference type="InParanoid" id="A0A6P7GRK5"/>
<keyword evidence="5" id="KW-0325">Glycoprotein</keyword>
<organism evidence="8">
    <name type="scientific">Diabrotica virgifera virgifera</name>
    <name type="common">western corn rootworm</name>
    <dbReference type="NCBI Taxonomy" id="50390"/>
    <lineage>
        <taxon>Eukaryota</taxon>
        <taxon>Metazoa</taxon>
        <taxon>Ecdysozoa</taxon>
        <taxon>Arthropoda</taxon>
        <taxon>Hexapoda</taxon>
        <taxon>Insecta</taxon>
        <taxon>Pterygota</taxon>
        <taxon>Neoptera</taxon>
        <taxon>Endopterygota</taxon>
        <taxon>Coleoptera</taxon>
        <taxon>Polyphaga</taxon>
        <taxon>Cucujiformia</taxon>
        <taxon>Chrysomeloidea</taxon>
        <taxon>Chrysomelidae</taxon>
        <taxon>Galerucinae</taxon>
        <taxon>Diabroticina</taxon>
        <taxon>Diabroticites</taxon>
        <taxon>Diabrotica</taxon>
    </lineage>
</organism>
<evidence type="ECO:0000259" key="7">
    <source>
        <dbReference type="PROSITE" id="PS50940"/>
    </source>
</evidence>
<evidence type="ECO:0000256" key="3">
    <source>
        <dbReference type="ARBA" id="ARBA00022737"/>
    </source>
</evidence>
<dbReference type="PROSITE" id="PS50940">
    <property type="entry name" value="CHIT_BIND_II"/>
    <property type="match status" value="1"/>
</dbReference>
<sequence length="81" mass="9247">MFKFFVLLLCFAYAYGQIIGRCPEDGGVSMYLADAKSCSKFYQCSNGVPYALRCAAGTYFDIVTRRCDHKQNVNCCFRKRD</sequence>
<dbReference type="RefSeq" id="XP_028147898.1">
    <property type="nucleotide sequence ID" value="XM_028292097.1"/>
</dbReference>
<keyword evidence="2 6" id="KW-0732">Signal</keyword>
<dbReference type="InterPro" id="IPR002557">
    <property type="entry name" value="Chitin-bd_dom"/>
</dbReference>